<dbReference type="EMBL" id="JPKZ01000737">
    <property type="protein sequence ID" value="KHN85730.1"/>
    <property type="molecule type" value="Genomic_DNA"/>
</dbReference>
<organism evidence="2 3">
    <name type="scientific">Toxocara canis</name>
    <name type="common">Canine roundworm</name>
    <dbReference type="NCBI Taxonomy" id="6265"/>
    <lineage>
        <taxon>Eukaryota</taxon>
        <taxon>Metazoa</taxon>
        <taxon>Ecdysozoa</taxon>
        <taxon>Nematoda</taxon>
        <taxon>Chromadorea</taxon>
        <taxon>Rhabditida</taxon>
        <taxon>Spirurina</taxon>
        <taxon>Ascaridomorpha</taxon>
        <taxon>Ascaridoidea</taxon>
        <taxon>Toxocaridae</taxon>
        <taxon>Toxocara</taxon>
    </lineage>
</organism>
<comment type="caution">
    <text evidence="2">The sequence shown here is derived from an EMBL/GenBank/DDBJ whole genome shotgun (WGS) entry which is preliminary data.</text>
</comment>
<accession>A0A0B2VXP1</accession>
<dbReference type="InterPro" id="IPR040676">
    <property type="entry name" value="DUF5641"/>
</dbReference>
<evidence type="ECO:0000259" key="1">
    <source>
        <dbReference type="Pfam" id="PF18701"/>
    </source>
</evidence>
<keyword evidence="3" id="KW-1185">Reference proteome</keyword>
<dbReference type="OrthoDB" id="7981490at2759"/>
<dbReference type="OMA" id="CERHECH"/>
<proteinExistence type="predicted"/>
<evidence type="ECO:0000313" key="2">
    <source>
        <dbReference type="EMBL" id="KHN85730.1"/>
    </source>
</evidence>
<dbReference type="PANTHER" id="PTHR47331">
    <property type="entry name" value="PHD-TYPE DOMAIN-CONTAINING PROTEIN"/>
    <property type="match status" value="1"/>
</dbReference>
<evidence type="ECO:0000313" key="3">
    <source>
        <dbReference type="Proteomes" id="UP000031036"/>
    </source>
</evidence>
<dbReference type="Proteomes" id="UP000031036">
    <property type="component" value="Unassembled WGS sequence"/>
</dbReference>
<dbReference type="AlphaFoldDB" id="A0A0B2VXP1"/>
<reference evidence="2 3" key="1">
    <citation type="submission" date="2014-11" db="EMBL/GenBank/DDBJ databases">
        <title>Genetic blueprint of the zoonotic pathogen Toxocara canis.</title>
        <authorList>
            <person name="Zhu X.-Q."/>
            <person name="Korhonen P.K."/>
            <person name="Cai H."/>
            <person name="Young N.D."/>
            <person name="Nejsum P."/>
            <person name="von Samson-Himmelstjerna G."/>
            <person name="Boag P.R."/>
            <person name="Tan P."/>
            <person name="Li Q."/>
            <person name="Min J."/>
            <person name="Yang Y."/>
            <person name="Wang X."/>
            <person name="Fang X."/>
            <person name="Hall R.S."/>
            <person name="Hofmann A."/>
            <person name="Sternberg P.W."/>
            <person name="Jex A.R."/>
            <person name="Gasser R.B."/>
        </authorList>
    </citation>
    <scope>NUCLEOTIDE SEQUENCE [LARGE SCALE GENOMIC DNA]</scope>
    <source>
        <strain evidence="2">PN_DK_2014</strain>
    </source>
</reference>
<gene>
    <name evidence="2" type="ORF">Tcan_00522</name>
</gene>
<dbReference type="Pfam" id="PF18701">
    <property type="entry name" value="DUF5641"/>
    <property type="match status" value="1"/>
</dbReference>
<protein>
    <recommendedName>
        <fullName evidence="1">DUF5641 domain-containing protein</fullName>
    </recommendedName>
</protein>
<sequence length="398" mass="46069">DLNVLRPIDFLLHGAKNGFPSLEEDYEDPEYDPDNREKLIDIWRKNMRNIDKFWKIWSEEYLLSLREKQTIFHRHPRVIAKEIPKVGQIVLVHDENLPRGSWKLGKIIHLHISTDKEVRSAVIQMPNGNHLNRPINLLYPLEIEEPTKSKTNDQSIQLQDTTKRNDEAKCESSKFSYSSTINPIKYAFFILSILALLPISHGSQISRKCSHQTQSILLYSPSCLSSGLLVKKTTEGQVCWETKRCLHGHLHEDGTCGPKCPCPIWASNCYHGELEEKMIQTKISTNLMSPSWICALTPDPKCDSTPQHTTITQIQLFDKRTFFVQNLQLIQKQITRKKCIKTTVPEPCKNSTCSEQNMKFCFNQTEELTYHIHDDEEIPIWAWGIVPLTYYGQKQDHS</sequence>
<dbReference type="STRING" id="6265.A0A0B2VXP1"/>
<feature type="non-terminal residue" evidence="2">
    <location>
        <position position="398"/>
    </location>
</feature>
<feature type="domain" description="DUF5641" evidence="1">
    <location>
        <begin position="43"/>
        <end position="140"/>
    </location>
</feature>
<feature type="non-terminal residue" evidence="2">
    <location>
        <position position="1"/>
    </location>
</feature>
<name>A0A0B2VXP1_TOXCA</name>